<dbReference type="PANTHER" id="PTHR10775:SF182">
    <property type="entry name" value="TRANSPOSON, EN_SPM-LIKE, TRANSPOSASE-ASSOCIATED DOMAIN PROTEIN-RELATED"/>
    <property type="match status" value="1"/>
</dbReference>
<keyword evidence="1" id="KW-1185">Reference proteome</keyword>
<gene>
    <name evidence="2" type="primary">LOC104771269</name>
</gene>
<dbReference type="PANTHER" id="PTHR10775">
    <property type="entry name" value="OS08G0208400 PROTEIN"/>
    <property type="match status" value="1"/>
</dbReference>
<organism evidence="1 2">
    <name type="scientific">Camelina sativa</name>
    <name type="common">False flax</name>
    <name type="synonym">Myagrum sativum</name>
    <dbReference type="NCBI Taxonomy" id="90675"/>
    <lineage>
        <taxon>Eukaryota</taxon>
        <taxon>Viridiplantae</taxon>
        <taxon>Streptophyta</taxon>
        <taxon>Embryophyta</taxon>
        <taxon>Tracheophyta</taxon>
        <taxon>Spermatophyta</taxon>
        <taxon>Magnoliopsida</taxon>
        <taxon>eudicotyledons</taxon>
        <taxon>Gunneridae</taxon>
        <taxon>Pentapetalae</taxon>
        <taxon>rosids</taxon>
        <taxon>malvids</taxon>
        <taxon>Brassicales</taxon>
        <taxon>Brassicaceae</taxon>
        <taxon>Camelineae</taxon>
        <taxon>Camelina</taxon>
    </lineage>
</organism>
<dbReference type="GeneID" id="104771269"/>
<dbReference type="Proteomes" id="UP000694864">
    <property type="component" value="Chromosome 20"/>
</dbReference>
<protein>
    <submittedName>
        <fullName evidence="2">Uncharacterized protein LOC104771269</fullName>
    </submittedName>
</protein>
<dbReference type="RefSeq" id="XP_010494079.1">
    <property type="nucleotide sequence ID" value="XM_010495777.2"/>
</dbReference>
<dbReference type="Pfam" id="PF02992">
    <property type="entry name" value="Transposase_21"/>
    <property type="match status" value="1"/>
</dbReference>
<accession>A0ABM0Y1K9</accession>
<evidence type="ECO:0000313" key="2">
    <source>
        <dbReference type="RefSeq" id="XP_010494079.1"/>
    </source>
</evidence>
<evidence type="ECO:0000313" key="1">
    <source>
        <dbReference type="Proteomes" id="UP000694864"/>
    </source>
</evidence>
<proteinExistence type="predicted"/>
<name>A0ABM0Y1K9_CAMSA</name>
<reference evidence="1" key="1">
    <citation type="journal article" date="2014" name="Nat. Commun.">
        <title>The emerging biofuel crop Camelina sativa retains a highly undifferentiated hexaploid genome structure.</title>
        <authorList>
            <person name="Kagale S."/>
            <person name="Koh C."/>
            <person name="Nixon J."/>
            <person name="Bollina V."/>
            <person name="Clarke W.E."/>
            <person name="Tuteja R."/>
            <person name="Spillane C."/>
            <person name="Robinson S.J."/>
            <person name="Links M.G."/>
            <person name="Clarke C."/>
            <person name="Higgins E.E."/>
            <person name="Huebert T."/>
            <person name="Sharpe A.G."/>
            <person name="Parkin I.A."/>
        </authorList>
    </citation>
    <scope>NUCLEOTIDE SEQUENCE [LARGE SCALE GENOMIC DNA]</scope>
    <source>
        <strain evidence="1">cv. DH55</strain>
    </source>
</reference>
<dbReference type="InterPro" id="IPR004242">
    <property type="entry name" value="Transposase_21"/>
</dbReference>
<sequence length="557" mass="64541">MFMPQTSGMSAGIGEHSGEPVVHDNAWEVPNSEAADFYNRLNMASEPLYDNCVEGLSKFSLAADVMHIKTDHNLAETCVDNVSHLIHKILPKGNVASKSYYETEKLMRTLSMPYHRIDVCINNCMIYWGDPDENLIICKFCEHPRYKPKKTSRMDSSTTKRIPYKRMFYLPVADRLKRLYLSERTASHMSWHAEHTCHDGKMEHPSDGKAWKHFQDLYPEFASNSMNVYLGLCTDGFNPFGSSGGNYSLWPIILTPYNLLPDMCMKREYLFLSILVPGRNHPKRSFDIFLRPLIEELQELWAYGVEAFDLSTKQNFNLKAVLMWTISDFPALGMLSGWTTHVRLSCPYCMEDTDAFQLKHGRKSSWFDCHRRFLPGDHAYRQNRTSFRKNKVVMKSAPYNRSGVEILVHQLEDIYGLKKTVEDGGNSHVNAQIEGYGETHQWHKFSIFWELPYWKTHLLRHNLDVMHIEKKIFDNVINTLLNIAGKTKDSVNSWKDLVLYCDRKPLHLTSFGKAPVPIFRLTPNAKRVFLKWLKDVVKFPDGYVSNIGRCINLEQRC</sequence>
<reference evidence="2" key="2">
    <citation type="submission" date="2025-08" db="UniProtKB">
        <authorList>
            <consortium name="RefSeq"/>
        </authorList>
    </citation>
    <scope>IDENTIFICATION</scope>
    <source>
        <tissue evidence="2">Leaf</tissue>
    </source>
</reference>